<dbReference type="Gene3D" id="3.40.50.1820">
    <property type="entry name" value="alpha/beta hydrolase"/>
    <property type="match status" value="1"/>
</dbReference>
<accession>Q12RK4</accession>
<dbReference type="eggNOG" id="COG1020">
    <property type="taxonomic scope" value="Bacteria"/>
</dbReference>
<dbReference type="DNASU" id="4017007"/>
<organism evidence="2 3">
    <name type="scientific">Shewanella denitrificans (strain OS217 / ATCC BAA-1090 / DSM 15013)</name>
    <dbReference type="NCBI Taxonomy" id="318161"/>
    <lineage>
        <taxon>Bacteria</taxon>
        <taxon>Pseudomonadati</taxon>
        <taxon>Pseudomonadota</taxon>
        <taxon>Gammaproteobacteria</taxon>
        <taxon>Alteromonadales</taxon>
        <taxon>Shewanellaceae</taxon>
        <taxon>Shewanella</taxon>
    </lineage>
</organism>
<dbReference type="InterPro" id="IPR029058">
    <property type="entry name" value="AB_hydrolase_fold"/>
</dbReference>
<dbReference type="SMR" id="Q12RK4"/>
<dbReference type="Pfam" id="PF00550">
    <property type="entry name" value="PP-binding"/>
    <property type="match status" value="1"/>
</dbReference>
<dbReference type="InterPro" id="IPR009081">
    <property type="entry name" value="PP-bd_ACP"/>
</dbReference>
<protein>
    <submittedName>
        <fullName evidence="2">Phosphopantetheine-binding</fullName>
    </submittedName>
</protein>
<evidence type="ECO:0000313" key="3">
    <source>
        <dbReference type="Proteomes" id="UP000001982"/>
    </source>
</evidence>
<evidence type="ECO:0000259" key="1">
    <source>
        <dbReference type="PROSITE" id="PS50075"/>
    </source>
</evidence>
<dbReference type="STRING" id="318161.Sden_0632"/>
<dbReference type="RefSeq" id="WP_011495087.1">
    <property type="nucleotide sequence ID" value="NC_007954.1"/>
</dbReference>
<dbReference type="EMBL" id="CP000302">
    <property type="protein sequence ID" value="ABE53922.1"/>
    <property type="molecule type" value="Genomic_DNA"/>
</dbReference>
<reference evidence="2 3" key="1">
    <citation type="submission" date="2006-03" db="EMBL/GenBank/DDBJ databases">
        <title>Complete sequence of Shewanella denitrificans OS217.</title>
        <authorList>
            <consortium name="US DOE Joint Genome Institute"/>
            <person name="Copeland A."/>
            <person name="Lucas S."/>
            <person name="Lapidus A."/>
            <person name="Barry K."/>
            <person name="Detter J.C."/>
            <person name="Glavina del Rio T."/>
            <person name="Hammon N."/>
            <person name="Israni S."/>
            <person name="Dalin E."/>
            <person name="Tice H."/>
            <person name="Pitluck S."/>
            <person name="Brettin T."/>
            <person name="Bruce D."/>
            <person name="Han C."/>
            <person name="Tapia R."/>
            <person name="Gilna P."/>
            <person name="Kiss H."/>
            <person name="Schmutz J."/>
            <person name="Larimer F."/>
            <person name="Land M."/>
            <person name="Hauser L."/>
            <person name="Kyrpides N."/>
            <person name="Lykidis A."/>
            <person name="Richardson P."/>
        </authorList>
    </citation>
    <scope>NUCLEOTIDE SEQUENCE [LARGE SCALE GENOMIC DNA]</scope>
    <source>
        <strain evidence="3">OS217 / ATCC BAA-1090 / DSM 15013</strain>
    </source>
</reference>
<sequence>MTDMTYDVEQDVVAESERISAIFSEVLDIGQVAATDNFFNLGGDSFDAIRVMSRLDGNLPIVALFEHPTAETLARFRLTEESLAITRLVPLFDQTKTNGPIVVICVPYGGGDPTAYRDLFNDHPDVRVFGVDFGDAEIHSPSDFSGLINTLVNEIEAIDAEQIIVYGHCAGAATAACLASAITFTTSAVSLVVAASNPVDDPDAAIHDAAMTSDADWGQYLRSLGAFNGLTDKETDAMLTKGRRDHFIATEAYRTLARQPARGIPAMLLLGDKDPATVKVEEIVNKWRKIIDLVKSANVTGGEHYFIRTHAQEVASKVLSFQLKHK</sequence>
<dbReference type="InterPro" id="IPR000073">
    <property type="entry name" value="AB_hydrolase_1"/>
</dbReference>
<name>Q12RK4_SHEDO</name>
<dbReference type="OrthoDB" id="9757559at2"/>
<keyword evidence="3" id="KW-1185">Reference proteome</keyword>
<dbReference type="InterPro" id="IPR036736">
    <property type="entry name" value="ACP-like_sf"/>
</dbReference>
<feature type="domain" description="Carrier" evidence="1">
    <location>
        <begin position="10"/>
        <end position="96"/>
    </location>
</feature>
<dbReference type="ESTHER" id="9gamm-q3p3p2">
    <property type="family name" value="Thioesterase"/>
</dbReference>
<dbReference type="HOGENOM" id="CLU_841039_0_0_6"/>
<dbReference type="Gene3D" id="1.10.1200.10">
    <property type="entry name" value="ACP-like"/>
    <property type="match status" value="1"/>
</dbReference>
<dbReference type="AlphaFoldDB" id="Q12RK4"/>
<dbReference type="Pfam" id="PF12697">
    <property type="entry name" value="Abhydrolase_6"/>
    <property type="match status" value="1"/>
</dbReference>
<dbReference type="KEGG" id="sdn:Sden_0632"/>
<gene>
    <name evidence="2" type="ordered locus">Sden_0632</name>
</gene>
<dbReference type="eggNOG" id="COG3208">
    <property type="taxonomic scope" value="Bacteria"/>
</dbReference>
<dbReference type="Proteomes" id="UP000001982">
    <property type="component" value="Chromosome"/>
</dbReference>
<dbReference type="SUPFAM" id="SSF53474">
    <property type="entry name" value="alpha/beta-Hydrolases"/>
    <property type="match status" value="1"/>
</dbReference>
<dbReference type="PROSITE" id="PS50075">
    <property type="entry name" value="CARRIER"/>
    <property type="match status" value="1"/>
</dbReference>
<evidence type="ECO:0000313" key="2">
    <source>
        <dbReference type="EMBL" id="ABE53922.1"/>
    </source>
</evidence>
<proteinExistence type="predicted"/>